<accession>A0ACB6RS32</accession>
<reference evidence="1" key="1">
    <citation type="journal article" date="2020" name="Stud. Mycol.">
        <title>101 Dothideomycetes genomes: a test case for predicting lifestyles and emergence of pathogens.</title>
        <authorList>
            <person name="Haridas S."/>
            <person name="Albert R."/>
            <person name="Binder M."/>
            <person name="Bloem J."/>
            <person name="Labutti K."/>
            <person name="Salamov A."/>
            <person name="Andreopoulos B."/>
            <person name="Baker S."/>
            <person name="Barry K."/>
            <person name="Bills G."/>
            <person name="Bluhm B."/>
            <person name="Cannon C."/>
            <person name="Castanera R."/>
            <person name="Culley D."/>
            <person name="Daum C."/>
            <person name="Ezra D."/>
            <person name="Gonzalez J."/>
            <person name="Henrissat B."/>
            <person name="Kuo A."/>
            <person name="Liang C."/>
            <person name="Lipzen A."/>
            <person name="Lutzoni F."/>
            <person name="Magnuson J."/>
            <person name="Mondo S."/>
            <person name="Nolan M."/>
            <person name="Ohm R."/>
            <person name="Pangilinan J."/>
            <person name="Park H.-J."/>
            <person name="Ramirez L."/>
            <person name="Alfaro M."/>
            <person name="Sun H."/>
            <person name="Tritt A."/>
            <person name="Yoshinaga Y."/>
            <person name="Zwiers L.-H."/>
            <person name="Turgeon B."/>
            <person name="Goodwin S."/>
            <person name="Spatafora J."/>
            <person name="Crous P."/>
            <person name="Grigoriev I."/>
        </authorList>
    </citation>
    <scope>NUCLEOTIDE SEQUENCE</scope>
    <source>
        <strain evidence="1">CBS 525.71</strain>
    </source>
</reference>
<comment type="caution">
    <text evidence="1">The sequence shown here is derived from an EMBL/GenBank/DDBJ whole genome shotgun (WGS) entry which is preliminary data.</text>
</comment>
<dbReference type="EMBL" id="MU006730">
    <property type="protein sequence ID" value="KAF2624538.1"/>
    <property type="molecule type" value="Genomic_DNA"/>
</dbReference>
<sequence>MPSLSALLGVGAATLFSVASATKYTVQDTYAGSSFFDHFNFGTEEKTNGFVKYVDRATAKDKGYISYEGGDAIFGVDYKSKLNSGDGGDIGRESVRLEGKTEYNKGLFVLDIKHMPGGICGTWPSFWSLGREPWPVKGEIDIIEGVNKNSVNSFVLHTNTNCKTEGKGQSGVQALKDCAIDGPYGTTGCGVTDTSSSSYGAGFNANNGGYYVTEWQAEGIKIWFFPRGSEPKSLTSSSPDTAEFGTPNANFQGDCDIEKRFMDQRFIFTNTFCGDWGGNVYAQSGCPMYDGLSGMASCKKYVAEHPEVFKDAYWRVSSFKTY</sequence>
<evidence type="ECO:0000313" key="2">
    <source>
        <dbReference type="Proteomes" id="UP000799754"/>
    </source>
</evidence>
<proteinExistence type="predicted"/>
<name>A0ACB6RS32_9PLEO</name>
<protein>
    <submittedName>
        <fullName evidence="1">Glycoside hydrolase family 16 protein</fullName>
    </submittedName>
</protein>
<evidence type="ECO:0000313" key="1">
    <source>
        <dbReference type="EMBL" id="KAF2624538.1"/>
    </source>
</evidence>
<keyword evidence="2" id="KW-1185">Reference proteome</keyword>
<dbReference type="Proteomes" id="UP000799754">
    <property type="component" value="Unassembled WGS sequence"/>
</dbReference>
<organism evidence="1 2">
    <name type="scientific">Macroventuria anomochaeta</name>
    <dbReference type="NCBI Taxonomy" id="301207"/>
    <lineage>
        <taxon>Eukaryota</taxon>
        <taxon>Fungi</taxon>
        <taxon>Dikarya</taxon>
        <taxon>Ascomycota</taxon>
        <taxon>Pezizomycotina</taxon>
        <taxon>Dothideomycetes</taxon>
        <taxon>Pleosporomycetidae</taxon>
        <taxon>Pleosporales</taxon>
        <taxon>Pleosporineae</taxon>
        <taxon>Didymellaceae</taxon>
        <taxon>Macroventuria</taxon>
    </lineage>
</organism>
<feature type="non-terminal residue" evidence="1">
    <location>
        <position position="322"/>
    </location>
</feature>
<keyword evidence="1" id="KW-0378">Hydrolase</keyword>
<gene>
    <name evidence="1" type="ORF">BU25DRAFT_348005</name>
</gene>